<proteinExistence type="predicted"/>
<feature type="compositionally biased region" description="Basic and acidic residues" evidence="1">
    <location>
        <begin position="145"/>
        <end position="154"/>
    </location>
</feature>
<protein>
    <submittedName>
        <fullName evidence="2">Uncharacterized protein</fullName>
    </submittedName>
</protein>
<name>A0ABU6UCJ5_9FABA</name>
<evidence type="ECO:0000313" key="3">
    <source>
        <dbReference type="Proteomes" id="UP001341840"/>
    </source>
</evidence>
<dbReference type="EMBL" id="JASCZI010120998">
    <property type="protein sequence ID" value="MED6158721.1"/>
    <property type="molecule type" value="Genomic_DNA"/>
</dbReference>
<comment type="caution">
    <text evidence="2">The sequence shown here is derived from an EMBL/GenBank/DDBJ whole genome shotgun (WGS) entry which is preliminary data.</text>
</comment>
<feature type="region of interest" description="Disordered" evidence="1">
    <location>
        <begin position="79"/>
        <end position="154"/>
    </location>
</feature>
<gene>
    <name evidence="2" type="ORF">PIB30_035450</name>
</gene>
<reference evidence="2 3" key="1">
    <citation type="journal article" date="2023" name="Plants (Basel)">
        <title>Bridging the Gap: Combining Genomics and Transcriptomics Approaches to Understand Stylosanthes scabra, an Orphan Legume from the Brazilian Caatinga.</title>
        <authorList>
            <person name="Ferreira-Neto J.R.C."/>
            <person name="da Silva M.D."/>
            <person name="Binneck E."/>
            <person name="de Melo N.F."/>
            <person name="da Silva R.H."/>
            <person name="de Melo A.L.T.M."/>
            <person name="Pandolfi V."/>
            <person name="Bustamante F.O."/>
            <person name="Brasileiro-Vidal A.C."/>
            <person name="Benko-Iseppon A.M."/>
        </authorList>
    </citation>
    <scope>NUCLEOTIDE SEQUENCE [LARGE SCALE GENOMIC DNA]</scope>
    <source>
        <tissue evidence="2">Leaves</tissue>
    </source>
</reference>
<evidence type="ECO:0000313" key="2">
    <source>
        <dbReference type="EMBL" id="MED6158721.1"/>
    </source>
</evidence>
<accession>A0ABU6UCJ5</accession>
<evidence type="ECO:0000256" key="1">
    <source>
        <dbReference type="SAM" id="MobiDB-lite"/>
    </source>
</evidence>
<keyword evidence="3" id="KW-1185">Reference proteome</keyword>
<feature type="compositionally biased region" description="Acidic residues" evidence="1">
    <location>
        <begin position="100"/>
        <end position="134"/>
    </location>
</feature>
<dbReference type="Proteomes" id="UP001341840">
    <property type="component" value="Unassembled WGS sequence"/>
</dbReference>
<feature type="region of interest" description="Disordered" evidence="1">
    <location>
        <begin position="26"/>
        <end position="54"/>
    </location>
</feature>
<sequence length="154" mass="16595">MAHNGPSPLAKGKCKPETLVTLAITAPALSLPPKKRPIPKGADEGTSKAAARSFCKRSQRITAIDRTFNQAPTEQEVIAISSDCEPKPTLKETSNGILENNDDMEEDPDEDPQEAPQNDEVEDEEEDPEEEQEEAAGGGGAKGMSLKEDDFADF</sequence>
<organism evidence="2 3">
    <name type="scientific">Stylosanthes scabra</name>
    <dbReference type="NCBI Taxonomy" id="79078"/>
    <lineage>
        <taxon>Eukaryota</taxon>
        <taxon>Viridiplantae</taxon>
        <taxon>Streptophyta</taxon>
        <taxon>Embryophyta</taxon>
        <taxon>Tracheophyta</taxon>
        <taxon>Spermatophyta</taxon>
        <taxon>Magnoliopsida</taxon>
        <taxon>eudicotyledons</taxon>
        <taxon>Gunneridae</taxon>
        <taxon>Pentapetalae</taxon>
        <taxon>rosids</taxon>
        <taxon>fabids</taxon>
        <taxon>Fabales</taxon>
        <taxon>Fabaceae</taxon>
        <taxon>Papilionoideae</taxon>
        <taxon>50 kb inversion clade</taxon>
        <taxon>dalbergioids sensu lato</taxon>
        <taxon>Dalbergieae</taxon>
        <taxon>Pterocarpus clade</taxon>
        <taxon>Stylosanthes</taxon>
    </lineage>
</organism>